<evidence type="ECO:0000256" key="2">
    <source>
        <dbReference type="ARBA" id="ARBA00022516"/>
    </source>
</evidence>
<dbReference type="PROSITE" id="PS50968">
    <property type="entry name" value="BIOTINYL_LIPOYL"/>
    <property type="match status" value="1"/>
</dbReference>
<evidence type="ECO:0000256" key="1">
    <source>
        <dbReference type="ARBA" id="ARBA00005194"/>
    </source>
</evidence>
<dbReference type="InterPro" id="IPR000089">
    <property type="entry name" value="Biotin_lipoyl"/>
</dbReference>
<dbReference type="GO" id="GO:0003989">
    <property type="term" value="F:acetyl-CoA carboxylase activity"/>
    <property type="evidence" value="ECO:0007669"/>
    <property type="project" value="InterPro"/>
</dbReference>
<feature type="region of interest" description="Disordered" evidence="8">
    <location>
        <begin position="83"/>
        <end position="111"/>
    </location>
</feature>
<evidence type="ECO:0000259" key="9">
    <source>
        <dbReference type="PROSITE" id="PS50968"/>
    </source>
</evidence>
<dbReference type="GO" id="GO:0009317">
    <property type="term" value="C:acetyl-CoA carboxylase complex"/>
    <property type="evidence" value="ECO:0007669"/>
    <property type="project" value="InterPro"/>
</dbReference>
<evidence type="ECO:0000313" key="10">
    <source>
        <dbReference type="EMBL" id="MBB5783193.1"/>
    </source>
</evidence>
<evidence type="ECO:0000256" key="3">
    <source>
        <dbReference type="ARBA" id="ARBA00022832"/>
    </source>
</evidence>
<dbReference type="EMBL" id="JACHMB010000001">
    <property type="protein sequence ID" value="MBB5783193.1"/>
    <property type="molecule type" value="Genomic_DNA"/>
</dbReference>
<keyword evidence="5 7" id="KW-0275">Fatty acid biosynthesis</keyword>
<dbReference type="Pfam" id="PF00364">
    <property type="entry name" value="Biotin_lipoyl"/>
    <property type="match status" value="1"/>
</dbReference>
<dbReference type="PANTHER" id="PTHR47597:SF1">
    <property type="entry name" value="IS A MEMBER OF THE PF|00364 BIOTIN-REQUIRING ENZYMES FAMILY-RELATED"/>
    <property type="match status" value="1"/>
</dbReference>
<name>A0A7W9LGT8_9ACTN</name>
<sequence>MRREGDTFDGVLVTGRRDGPSDERRDALLDGRRNGLPEDVPPEGLPDLLAAARAGVLDLLAGLPRQPRTLRLAVGPVTIELDWPEEPASPSPSPAPAPTPAPAGAPRDEGTVPLVAPSVGVFYRAPEPGAPPFVAEGDTVVPGQKVGLIEAMKLMIPVEADRHGRIVACLQPDGTAVEYGHPLFAVAPAQGG</sequence>
<keyword evidence="4 7" id="KW-0443">Lipid metabolism</keyword>
<reference evidence="10 11" key="1">
    <citation type="submission" date="2020-08" db="EMBL/GenBank/DDBJ databases">
        <title>Sequencing the genomes of 1000 actinobacteria strains.</title>
        <authorList>
            <person name="Klenk H.-P."/>
        </authorList>
    </citation>
    <scope>NUCLEOTIDE SEQUENCE [LARGE SCALE GENOMIC DNA]</scope>
    <source>
        <strain evidence="10 11">DSM 45507</strain>
    </source>
</reference>
<keyword evidence="2 7" id="KW-0444">Lipid biosynthesis</keyword>
<dbReference type="AlphaFoldDB" id="A0A7W9LGT8"/>
<accession>A0A7W9LGT8</accession>
<feature type="region of interest" description="Disordered" evidence="8">
    <location>
        <begin position="1"/>
        <end position="44"/>
    </location>
</feature>
<feature type="domain" description="Lipoyl-binding" evidence="9">
    <location>
        <begin position="111"/>
        <end position="187"/>
    </location>
</feature>
<dbReference type="PRINTS" id="PR01071">
    <property type="entry name" value="ACOABIOTINCC"/>
</dbReference>
<keyword evidence="6 7" id="KW-0092">Biotin</keyword>
<gene>
    <name evidence="10" type="ORF">HD596_009949</name>
</gene>
<organism evidence="10 11">
    <name type="scientific">Nonomuraea jabiensis</name>
    <dbReference type="NCBI Taxonomy" id="882448"/>
    <lineage>
        <taxon>Bacteria</taxon>
        <taxon>Bacillati</taxon>
        <taxon>Actinomycetota</taxon>
        <taxon>Actinomycetes</taxon>
        <taxon>Streptosporangiales</taxon>
        <taxon>Streptosporangiaceae</taxon>
        <taxon>Nonomuraea</taxon>
    </lineage>
</organism>
<comment type="function">
    <text evidence="7">This protein is a component of the acetyl coenzyme A carboxylase complex; first, biotin carboxylase catalyzes the carboxylation of the carrier protein and then the transcarboxylase transfers the carboxyl group to form malonyl-CoA.</text>
</comment>
<keyword evidence="11" id="KW-1185">Reference proteome</keyword>
<evidence type="ECO:0000256" key="8">
    <source>
        <dbReference type="SAM" id="MobiDB-lite"/>
    </source>
</evidence>
<dbReference type="CDD" id="cd06850">
    <property type="entry name" value="biotinyl_domain"/>
    <property type="match status" value="1"/>
</dbReference>
<evidence type="ECO:0000256" key="4">
    <source>
        <dbReference type="ARBA" id="ARBA00023098"/>
    </source>
</evidence>
<evidence type="ECO:0000256" key="7">
    <source>
        <dbReference type="RuleBase" id="RU364072"/>
    </source>
</evidence>
<evidence type="ECO:0000313" key="11">
    <source>
        <dbReference type="Proteomes" id="UP000579153"/>
    </source>
</evidence>
<dbReference type="InterPro" id="IPR001882">
    <property type="entry name" value="Biotin_BS"/>
</dbReference>
<dbReference type="PROSITE" id="PS00188">
    <property type="entry name" value="BIOTIN"/>
    <property type="match status" value="1"/>
</dbReference>
<keyword evidence="3 7" id="KW-0276">Fatty acid metabolism</keyword>
<evidence type="ECO:0000256" key="5">
    <source>
        <dbReference type="ARBA" id="ARBA00023160"/>
    </source>
</evidence>
<evidence type="ECO:0000256" key="6">
    <source>
        <dbReference type="ARBA" id="ARBA00023267"/>
    </source>
</evidence>
<comment type="caution">
    <text evidence="10">The sequence shown here is derived from an EMBL/GenBank/DDBJ whole genome shotgun (WGS) entry which is preliminary data.</text>
</comment>
<dbReference type="Proteomes" id="UP000579153">
    <property type="component" value="Unassembled WGS sequence"/>
</dbReference>
<dbReference type="PANTHER" id="PTHR47597">
    <property type="entry name" value="IS A MEMBER OF THE PF|00364 BIOTIN-REQUIRING ENZYMES FAMILY-RELATED"/>
    <property type="match status" value="1"/>
</dbReference>
<dbReference type="RefSeq" id="WP_185076170.1">
    <property type="nucleotide sequence ID" value="NZ_JACHMB010000001.1"/>
</dbReference>
<feature type="compositionally biased region" description="Pro residues" evidence="8">
    <location>
        <begin position="87"/>
        <end position="103"/>
    </location>
</feature>
<dbReference type="InterPro" id="IPR011053">
    <property type="entry name" value="Single_hybrid_motif"/>
</dbReference>
<dbReference type="GO" id="GO:0006633">
    <property type="term" value="P:fatty acid biosynthetic process"/>
    <property type="evidence" value="ECO:0007669"/>
    <property type="project" value="UniProtKB-UniPathway"/>
</dbReference>
<protein>
    <recommendedName>
        <fullName evidence="7">Biotin carboxyl carrier protein of acetyl-CoA carboxylase</fullName>
    </recommendedName>
</protein>
<proteinExistence type="predicted"/>
<dbReference type="InterPro" id="IPR053217">
    <property type="entry name" value="ACC_Biotin_Carrier"/>
</dbReference>
<comment type="pathway">
    <text evidence="1 7">Lipid metabolism; fatty acid biosynthesis.</text>
</comment>
<dbReference type="Gene3D" id="2.40.50.100">
    <property type="match status" value="1"/>
</dbReference>
<dbReference type="SUPFAM" id="SSF51230">
    <property type="entry name" value="Single hybrid motif"/>
    <property type="match status" value="1"/>
</dbReference>
<feature type="compositionally biased region" description="Basic and acidic residues" evidence="8">
    <location>
        <begin position="15"/>
        <end position="36"/>
    </location>
</feature>
<dbReference type="InterPro" id="IPR001249">
    <property type="entry name" value="AcCoA_biotinCC"/>
</dbReference>
<dbReference type="UniPathway" id="UPA00094"/>